<reference evidence="2" key="2">
    <citation type="journal article" date="2014" name="ISME J.">
        <title>Microbial stratification in low pH oxic and suboxic macroscopic growths along an acid mine drainage.</title>
        <authorList>
            <person name="Mendez-Garcia C."/>
            <person name="Mesa V."/>
            <person name="Sprenger R.R."/>
            <person name="Richter M."/>
            <person name="Diez M.S."/>
            <person name="Solano J."/>
            <person name="Bargiela R."/>
            <person name="Golyshina O.V."/>
            <person name="Manteca A."/>
            <person name="Ramos J.L."/>
            <person name="Gallego J.R."/>
            <person name="Llorente I."/>
            <person name="Martins Dos Santos V.A."/>
            <person name="Jensen O.N."/>
            <person name="Pelaez A.I."/>
            <person name="Sanchez J."/>
            <person name="Ferrer M."/>
        </authorList>
    </citation>
    <scope>NUCLEOTIDE SEQUENCE</scope>
</reference>
<evidence type="ECO:0000313" key="2">
    <source>
        <dbReference type="EMBL" id="EQD71340.1"/>
    </source>
</evidence>
<dbReference type="InterPro" id="IPR013783">
    <property type="entry name" value="Ig-like_fold"/>
</dbReference>
<dbReference type="AlphaFoldDB" id="T1CQE7"/>
<dbReference type="Pfam" id="PF18911">
    <property type="entry name" value="PKD_4"/>
    <property type="match status" value="1"/>
</dbReference>
<dbReference type="SUPFAM" id="SSF49299">
    <property type="entry name" value="PKD domain"/>
    <property type="match status" value="1"/>
</dbReference>
<dbReference type="PROSITE" id="PS50093">
    <property type="entry name" value="PKD"/>
    <property type="match status" value="1"/>
</dbReference>
<accession>T1CQE7</accession>
<evidence type="ECO:0000259" key="1">
    <source>
        <dbReference type="PROSITE" id="PS50093"/>
    </source>
</evidence>
<protein>
    <submittedName>
        <fullName evidence="2">PKD domain protein</fullName>
    </submittedName>
</protein>
<dbReference type="InterPro" id="IPR000601">
    <property type="entry name" value="PKD_dom"/>
</dbReference>
<dbReference type="InterPro" id="IPR035986">
    <property type="entry name" value="PKD_dom_sf"/>
</dbReference>
<dbReference type="InterPro" id="IPR022409">
    <property type="entry name" value="PKD/Chitinase_dom"/>
</dbReference>
<feature type="domain" description="PKD" evidence="1">
    <location>
        <begin position="1"/>
        <end position="83"/>
    </location>
</feature>
<organism evidence="2">
    <name type="scientific">mine drainage metagenome</name>
    <dbReference type="NCBI Taxonomy" id="410659"/>
    <lineage>
        <taxon>unclassified sequences</taxon>
        <taxon>metagenomes</taxon>
        <taxon>ecological metagenomes</taxon>
    </lineage>
</organism>
<gene>
    <name evidence="2" type="ORF">B1B_04515</name>
</gene>
<name>T1CQE7_9ZZZZ</name>
<dbReference type="CDD" id="cd00146">
    <property type="entry name" value="PKD"/>
    <property type="match status" value="1"/>
</dbReference>
<sequence length="176" mass="18804">MTISATPAYGLTPLTVHFTSAVSGGAKPYSYAWRFGDGSLSAMADPSHIYRTSGTYLADLTIKDAHGASVHAQLFVTSATVATGTLAVPSSIGPMSSMYWSFNYDFQTGSAGFDNTSVVSKVQSTPAVWIRLPLTNDNFAYPGGWPALAKFCAQVHCREIGTWGDPGSLLPRRSRR</sequence>
<reference evidence="2" key="1">
    <citation type="submission" date="2013-08" db="EMBL/GenBank/DDBJ databases">
        <authorList>
            <person name="Mendez C."/>
            <person name="Richter M."/>
            <person name="Ferrer M."/>
            <person name="Sanchez J."/>
        </authorList>
    </citation>
    <scope>NUCLEOTIDE SEQUENCE</scope>
</reference>
<dbReference type="Gene3D" id="2.60.40.10">
    <property type="entry name" value="Immunoglobulins"/>
    <property type="match status" value="1"/>
</dbReference>
<dbReference type="SMART" id="SM00089">
    <property type="entry name" value="PKD"/>
    <property type="match status" value="1"/>
</dbReference>
<proteinExistence type="predicted"/>
<comment type="caution">
    <text evidence="2">The sequence shown here is derived from an EMBL/GenBank/DDBJ whole genome shotgun (WGS) entry which is preliminary data.</text>
</comment>
<dbReference type="EMBL" id="AUZY01002821">
    <property type="protein sequence ID" value="EQD71340.1"/>
    <property type="molecule type" value="Genomic_DNA"/>
</dbReference>